<keyword evidence="2" id="KW-0949">S-adenosyl-L-methionine</keyword>
<keyword evidence="4" id="KW-0408">Iron</keyword>
<accession>A0A7X9XBV8</accession>
<dbReference type="UniPathway" id="UPA00782"/>
<dbReference type="Gene3D" id="3.20.20.70">
    <property type="entry name" value="Aldolase class I"/>
    <property type="match status" value="1"/>
</dbReference>
<dbReference type="GO" id="GO:0046872">
    <property type="term" value="F:metal ion binding"/>
    <property type="evidence" value="ECO:0007669"/>
    <property type="project" value="UniProtKB-KW"/>
</dbReference>
<evidence type="ECO:0000259" key="7">
    <source>
        <dbReference type="PROSITE" id="PS51918"/>
    </source>
</evidence>
<evidence type="ECO:0000256" key="2">
    <source>
        <dbReference type="ARBA" id="ARBA00022691"/>
    </source>
</evidence>
<comment type="caution">
    <text evidence="8">The sequence shown here is derived from an EMBL/GenBank/DDBJ whole genome shotgun (WGS) entry which is preliminary data.</text>
</comment>
<evidence type="ECO:0000313" key="8">
    <source>
        <dbReference type="EMBL" id="NME71125.1"/>
    </source>
</evidence>
<protein>
    <submittedName>
        <fullName evidence="8">Radical SAM protein</fullName>
    </submittedName>
</protein>
<dbReference type="SUPFAM" id="SSF102114">
    <property type="entry name" value="Radical SAM enzymes"/>
    <property type="match status" value="1"/>
</dbReference>
<keyword evidence="5" id="KW-0411">Iron-sulfur</keyword>
<evidence type="ECO:0000256" key="1">
    <source>
        <dbReference type="ARBA" id="ARBA00001966"/>
    </source>
</evidence>
<dbReference type="SFLD" id="SFLDG01067">
    <property type="entry name" value="SPASM/twitch_domain_containing"/>
    <property type="match status" value="1"/>
</dbReference>
<dbReference type="GO" id="GO:0051536">
    <property type="term" value="F:iron-sulfur cluster binding"/>
    <property type="evidence" value="ECO:0007669"/>
    <property type="project" value="UniProtKB-KW"/>
</dbReference>
<dbReference type="SFLD" id="SFLDG01386">
    <property type="entry name" value="main_SPASM_domain-containing"/>
    <property type="match status" value="1"/>
</dbReference>
<dbReference type="PROSITE" id="PS51918">
    <property type="entry name" value="RADICAL_SAM"/>
    <property type="match status" value="1"/>
</dbReference>
<dbReference type="GO" id="GO:0016491">
    <property type="term" value="F:oxidoreductase activity"/>
    <property type="evidence" value="ECO:0007669"/>
    <property type="project" value="InterPro"/>
</dbReference>
<dbReference type="InterPro" id="IPR007197">
    <property type="entry name" value="rSAM"/>
</dbReference>
<dbReference type="PANTHER" id="PTHR43273:SF3">
    <property type="entry name" value="ANAEROBIC SULFATASE-MATURATING ENZYME HOMOLOG ASLB-RELATED"/>
    <property type="match status" value="1"/>
</dbReference>
<comment type="cofactor">
    <cofactor evidence="1">
        <name>[4Fe-4S] cluster</name>
        <dbReference type="ChEBI" id="CHEBI:49883"/>
    </cofactor>
</comment>
<evidence type="ECO:0000256" key="4">
    <source>
        <dbReference type="ARBA" id="ARBA00023004"/>
    </source>
</evidence>
<reference evidence="8 9" key="1">
    <citation type="submission" date="2020-04" db="EMBL/GenBank/DDBJ databases">
        <title>Flammeovirga sp. SR4, a novel species isolated from seawater.</title>
        <authorList>
            <person name="Wang X."/>
        </authorList>
    </citation>
    <scope>NUCLEOTIDE SEQUENCE [LARGE SCALE GENOMIC DNA]</scope>
    <source>
        <strain evidence="8 9">ATCC 23126</strain>
    </source>
</reference>
<dbReference type="EMBL" id="JABANE010000087">
    <property type="protein sequence ID" value="NME71125.1"/>
    <property type="molecule type" value="Genomic_DNA"/>
</dbReference>
<dbReference type="AlphaFoldDB" id="A0A7X9XBV8"/>
<proteinExistence type="inferred from homology"/>
<sequence length="401" mass="46964">MKELIEAAKNEDNLEGLREIHPDLYQQLVEQGFFVKQSDNEIEKVRQRIDDVNYNEEEYYLIINSTMNCNFGCWYCYETHKKNSHISDASLQKIKKFIENTLEKNKKITKYTIQFFGGEPLLDYKKSVLPIMDYAFKKAQQRGIILLLNFTTNGYLISDDMIQDFLKYKVNGFQITLDGNRDEHDKVRFVSKTKGSYDKIVENIKKIVRNKMSVVLRINYTEKNLKELDLVFEDLEDLELEYRSLITFSLNKVWQESNNNLGEKVSTFLSLATNKGFSLPDALLSDRVENSCYADKFNQATINYDGNVYKCNARDFTDENKEGILNDEGVVEWNEKRTFRMEHKLKNKACLECRILPICGRGCSQNMIEHVDKDYCVNDFDEAKKDDIILSMFLSENVEKI</sequence>
<evidence type="ECO:0000313" key="9">
    <source>
        <dbReference type="Proteomes" id="UP000576082"/>
    </source>
</evidence>
<dbReference type="InterPro" id="IPR023885">
    <property type="entry name" value="4Fe4S-binding_SPASM_dom"/>
</dbReference>
<evidence type="ECO:0000256" key="5">
    <source>
        <dbReference type="ARBA" id="ARBA00023014"/>
    </source>
</evidence>
<dbReference type="SMART" id="SM00729">
    <property type="entry name" value="Elp3"/>
    <property type="match status" value="1"/>
</dbReference>
<feature type="domain" description="Radical SAM core" evidence="7">
    <location>
        <begin position="53"/>
        <end position="290"/>
    </location>
</feature>
<dbReference type="InterPro" id="IPR023867">
    <property type="entry name" value="Sulphatase_maturase_rSAM"/>
</dbReference>
<dbReference type="NCBIfam" id="TIGR04085">
    <property type="entry name" value="rSAM_more_4Fe4S"/>
    <property type="match status" value="1"/>
</dbReference>
<dbReference type="SFLD" id="SFLDS00029">
    <property type="entry name" value="Radical_SAM"/>
    <property type="match status" value="1"/>
</dbReference>
<organism evidence="8 9">
    <name type="scientific">Flammeovirga aprica JL-4</name>
    <dbReference type="NCBI Taxonomy" id="694437"/>
    <lineage>
        <taxon>Bacteria</taxon>
        <taxon>Pseudomonadati</taxon>
        <taxon>Bacteroidota</taxon>
        <taxon>Cytophagia</taxon>
        <taxon>Cytophagales</taxon>
        <taxon>Flammeovirgaceae</taxon>
        <taxon>Flammeovirga</taxon>
    </lineage>
</organism>
<dbReference type="PANTHER" id="PTHR43273">
    <property type="entry name" value="ANAEROBIC SULFATASE-MATURATING ENZYME HOMOLOG ASLB-RELATED"/>
    <property type="match status" value="1"/>
</dbReference>
<evidence type="ECO:0000256" key="6">
    <source>
        <dbReference type="ARBA" id="ARBA00023601"/>
    </source>
</evidence>
<dbReference type="RefSeq" id="WP_169659348.1">
    <property type="nucleotide sequence ID" value="NZ_JABANE010000087.1"/>
</dbReference>
<dbReference type="Proteomes" id="UP000576082">
    <property type="component" value="Unassembled WGS sequence"/>
</dbReference>
<dbReference type="Pfam" id="PF04055">
    <property type="entry name" value="Radical_SAM"/>
    <property type="match status" value="1"/>
</dbReference>
<name>A0A7X9XBV8_9BACT</name>
<keyword evidence="3" id="KW-0479">Metal-binding</keyword>
<keyword evidence="9" id="KW-1185">Reference proteome</keyword>
<dbReference type="InterPro" id="IPR006638">
    <property type="entry name" value="Elp3/MiaA/NifB-like_rSAM"/>
</dbReference>
<dbReference type="CDD" id="cd01335">
    <property type="entry name" value="Radical_SAM"/>
    <property type="match status" value="1"/>
</dbReference>
<gene>
    <name evidence="8" type="ORF">HHU12_24360</name>
</gene>
<dbReference type="InterPro" id="IPR013785">
    <property type="entry name" value="Aldolase_TIM"/>
</dbReference>
<evidence type="ECO:0000256" key="3">
    <source>
        <dbReference type="ARBA" id="ARBA00022723"/>
    </source>
</evidence>
<comment type="similarity">
    <text evidence="6">Belongs to the radical SAM superfamily. Anaerobic sulfatase-maturating enzyme family.</text>
</comment>
<dbReference type="InterPro" id="IPR058240">
    <property type="entry name" value="rSAM_sf"/>
</dbReference>